<dbReference type="PANTHER" id="PTHR10151:SF120">
    <property type="entry name" value="BIS(5'-ADENOSYL)-TRIPHOSPHATASE"/>
    <property type="match status" value="1"/>
</dbReference>
<dbReference type="RefSeq" id="WP_008251419.1">
    <property type="nucleotide sequence ID" value="NZ_CP014544.1"/>
</dbReference>
<dbReference type="Pfam" id="PF01663">
    <property type="entry name" value="Phosphodiest"/>
    <property type="match status" value="1"/>
</dbReference>
<dbReference type="AlphaFoldDB" id="A0A127M7Z0"/>
<dbReference type="PANTHER" id="PTHR10151">
    <property type="entry name" value="ECTONUCLEOTIDE PYROPHOSPHATASE/PHOSPHODIESTERASE"/>
    <property type="match status" value="1"/>
</dbReference>
<organism evidence="1 2">
    <name type="scientific">Zhongshania aliphaticivorans</name>
    <dbReference type="NCBI Taxonomy" id="1470434"/>
    <lineage>
        <taxon>Bacteria</taxon>
        <taxon>Pseudomonadati</taxon>
        <taxon>Pseudomonadota</taxon>
        <taxon>Gammaproteobacteria</taxon>
        <taxon>Cellvibrionales</taxon>
        <taxon>Spongiibacteraceae</taxon>
        <taxon>Zhongshania</taxon>
    </lineage>
</organism>
<dbReference type="Gene3D" id="3.40.720.10">
    <property type="entry name" value="Alkaline Phosphatase, subunit A"/>
    <property type="match status" value="1"/>
</dbReference>
<accession>A0A127M7Z0</accession>
<dbReference type="KEGG" id="zal:AZF00_14090"/>
<dbReference type="EMBL" id="CP014544">
    <property type="protein sequence ID" value="AMO69364.1"/>
    <property type="molecule type" value="Genomic_DNA"/>
</dbReference>
<name>A0A127M7Z0_9GAMM</name>
<evidence type="ECO:0000313" key="1">
    <source>
        <dbReference type="EMBL" id="AMO69364.1"/>
    </source>
</evidence>
<dbReference type="STRING" id="1470434.AZF00_14090"/>
<reference evidence="1 2" key="1">
    <citation type="submission" date="2015-12" db="EMBL/GenBank/DDBJ databases">
        <authorList>
            <person name="Shamseldin A."/>
            <person name="Moawad H."/>
            <person name="Abd El-Rahim W.M."/>
            <person name="Sadowsky M.J."/>
        </authorList>
    </citation>
    <scope>NUCLEOTIDE SEQUENCE [LARGE SCALE GENOMIC DNA]</scope>
    <source>
        <strain evidence="1 2">SM2</strain>
    </source>
</reference>
<dbReference type="InterPro" id="IPR002591">
    <property type="entry name" value="Phosphodiest/P_Trfase"/>
</dbReference>
<dbReference type="InterPro" id="IPR017850">
    <property type="entry name" value="Alkaline_phosphatase_core_sf"/>
</dbReference>
<dbReference type="Proteomes" id="UP000074119">
    <property type="component" value="Chromosome"/>
</dbReference>
<sequence>MTKKVILIVLDGLAYNAAEQCMGYLQGLKAQGATTLYKLQCELPSKSRPLYETILTGVPPVLSGIVHNDVTRNSNQESVFSLARESGLSTAAAAFHWFSELYNHSPYDPIRDRHTDDLALLIQHGCFYHGDHYPDNYVYLDAESMRIRHDPDFLLIHPMNIDNAGHSAGADSAHYRNTVRISDGEISKYLPTWIAEGYQVLITSDHGMNGDKSHGGILPEERDIPLFVIGDGFSHQPDAAPKQTELCGSICELLGIANHNKPVASKTLRNARGIEKPYIAAAV</sequence>
<proteinExistence type="predicted"/>
<dbReference type="SUPFAM" id="SSF53649">
    <property type="entry name" value="Alkaline phosphatase-like"/>
    <property type="match status" value="1"/>
</dbReference>
<dbReference type="GO" id="GO:0016787">
    <property type="term" value="F:hydrolase activity"/>
    <property type="evidence" value="ECO:0007669"/>
    <property type="project" value="UniProtKB-ARBA"/>
</dbReference>
<protein>
    <submittedName>
        <fullName evidence="1">Nucleotide pyrophosphatase</fullName>
    </submittedName>
</protein>
<evidence type="ECO:0000313" key="2">
    <source>
        <dbReference type="Proteomes" id="UP000074119"/>
    </source>
</evidence>
<gene>
    <name evidence="1" type="ORF">AZF00_14090</name>
</gene>